<dbReference type="SMART" id="SM00475">
    <property type="entry name" value="53EXOc"/>
    <property type="match status" value="1"/>
</dbReference>
<dbReference type="AlphaFoldDB" id="A0A921EME2"/>
<evidence type="ECO:0000256" key="1">
    <source>
        <dbReference type="ARBA" id="ARBA00022722"/>
    </source>
</evidence>
<comment type="function">
    <text evidence="5">5'-3' exonuclease acting preferentially on double-stranded DNA.</text>
</comment>
<dbReference type="SUPFAM" id="SSF88723">
    <property type="entry name" value="PIN domain-like"/>
    <property type="match status" value="1"/>
</dbReference>
<dbReference type="SMART" id="SM00279">
    <property type="entry name" value="HhH2"/>
    <property type="match status" value="1"/>
</dbReference>
<proteinExistence type="predicted"/>
<accession>A0A921EME2</accession>
<dbReference type="PANTHER" id="PTHR42646:SF2">
    <property type="entry name" value="5'-3' EXONUCLEASE FAMILY PROTEIN"/>
    <property type="match status" value="1"/>
</dbReference>
<name>A0A921EME2_9ACTN</name>
<gene>
    <name evidence="8" type="ORF">K8V15_04580</name>
</gene>
<dbReference type="CDD" id="cd09859">
    <property type="entry name" value="PIN_53EXO"/>
    <property type="match status" value="1"/>
</dbReference>
<dbReference type="GO" id="GO:0033567">
    <property type="term" value="P:DNA replication, Okazaki fragment processing"/>
    <property type="evidence" value="ECO:0007669"/>
    <property type="project" value="InterPro"/>
</dbReference>
<dbReference type="InterPro" id="IPR008918">
    <property type="entry name" value="HhH2"/>
</dbReference>
<dbReference type="Gene3D" id="1.10.150.20">
    <property type="entry name" value="5' to 3' exonuclease, C-terminal subdomain"/>
    <property type="match status" value="1"/>
</dbReference>
<dbReference type="InterPro" id="IPR020046">
    <property type="entry name" value="5-3_exonucl_a-hlix_arch_N"/>
</dbReference>
<evidence type="ECO:0000259" key="7">
    <source>
        <dbReference type="SMART" id="SM00475"/>
    </source>
</evidence>
<dbReference type="InterPro" id="IPR029060">
    <property type="entry name" value="PIN-like_dom_sf"/>
</dbReference>
<keyword evidence="1" id="KW-0540">Nuclease</keyword>
<dbReference type="InterPro" id="IPR038969">
    <property type="entry name" value="FEN"/>
</dbReference>
<reference evidence="8" key="2">
    <citation type="submission" date="2021-09" db="EMBL/GenBank/DDBJ databases">
        <authorList>
            <person name="Gilroy R."/>
        </authorList>
    </citation>
    <scope>NUCLEOTIDE SEQUENCE</scope>
    <source>
        <strain evidence="8">ChiGjej3B3-7470</strain>
    </source>
</reference>
<dbReference type="GO" id="GO:0008409">
    <property type="term" value="F:5'-3' exonuclease activity"/>
    <property type="evidence" value="ECO:0007669"/>
    <property type="project" value="InterPro"/>
</dbReference>
<dbReference type="Proteomes" id="UP000712713">
    <property type="component" value="Unassembled WGS sequence"/>
</dbReference>
<dbReference type="Pfam" id="PF01367">
    <property type="entry name" value="5_3_exonuc"/>
    <property type="match status" value="1"/>
</dbReference>
<dbReference type="CDD" id="cd09898">
    <property type="entry name" value="H3TH_53EXO"/>
    <property type="match status" value="1"/>
</dbReference>
<evidence type="ECO:0000256" key="3">
    <source>
        <dbReference type="ARBA" id="ARBA00022839"/>
    </source>
</evidence>
<dbReference type="GO" id="GO:0003677">
    <property type="term" value="F:DNA binding"/>
    <property type="evidence" value="ECO:0007669"/>
    <property type="project" value="UniProtKB-KW"/>
</dbReference>
<dbReference type="InterPro" id="IPR002421">
    <property type="entry name" value="5-3_exonuclease"/>
</dbReference>
<reference evidence="8" key="1">
    <citation type="journal article" date="2021" name="PeerJ">
        <title>Extensive microbial diversity within the chicken gut microbiome revealed by metagenomics and culture.</title>
        <authorList>
            <person name="Gilroy R."/>
            <person name="Ravi A."/>
            <person name="Getino M."/>
            <person name="Pursley I."/>
            <person name="Horton D.L."/>
            <person name="Alikhan N.F."/>
            <person name="Baker D."/>
            <person name="Gharbi K."/>
            <person name="Hall N."/>
            <person name="Watson M."/>
            <person name="Adriaenssens E.M."/>
            <person name="Foster-Nyarko E."/>
            <person name="Jarju S."/>
            <person name="Secka A."/>
            <person name="Antonio M."/>
            <person name="Oren A."/>
            <person name="Chaudhuri R.R."/>
            <person name="La Ragione R."/>
            <person name="Hildebrand F."/>
            <person name="Pallen M.J."/>
        </authorList>
    </citation>
    <scope>NUCLEOTIDE SEQUENCE</scope>
    <source>
        <strain evidence="8">ChiGjej3B3-7470</strain>
    </source>
</reference>
<dbReference type="InterPro" id="IPR036279">
    <property type="entry name" value="5-3_exonuclease_C_sf"/>
</dbReference>
<dbReference type="EMBL" id="DYZF01000114">
    <property type="protein sequence ID" value="HJE51242.1"/>
    <property type="molecule type" value="Genomic_DNA"/>
</dbReference>
<keyword evidence="2" id="KW-0378">Hydrolase</keyword>
<protein>
    <recommendedName>
        <fullName evidence="6">5'-3' exonuclease</fullName>
    </recommendedName>
</protein>
<evidence type="ECO:0000256" key="4">
    <source>
        <dbReference type="ARBA" id="ARBA00023125"/>
    </source>
</evidence>
<organism evidence="8 9">
    <name type="scientific">Tessaracoccus flavescens</name>
    <dbReference type="NCBI Taxonomy" id="399497"/>
    <lineage>
        <taxon>Bacteria</taxon>
        <taxon>Bacillati</taxon>
        <taxon>Actinomycetota</taxon>
        <taxon>Actinomycetes</taxon>
        <taxon>Propionibacteriales</taxon>
        <taxon>Propionibacteriaceae</taxon>
        <taxon>Tessaracoccus</taxon>
    </lineage>
</organism>
<evidence type="ECO:0000313" key="8">
    <source>
        <dbReference type="EMBL" id="HJE51242.1"/>
    </source>
</evidence>
<dbReference type="GO" id="GO:0017108">
    <property type="term" value="F:5'-flap endonuclease activity"/>
    <property type="evidence" value="ECO:0007669"/>
    <property type="project" value="InterPro"/>
</dbReference>
<keyword evidence="3 8" id="KW-0269">Exonuclease</keyword>
<dbReference type="SUPFAM" id="SSF47807">
    <property type="entry name" value="5' to 3' exonuclease, C-terminal subdomain"/>
    <property type="match status" value="1"/>
</dbReference>
<sequence>MSTLMAFDTSYLYFRAFFGVPSSFRAVDGRPVNAVRGTLDFIARLADQYSPDQLVCAWDDDWRPEWRVDLVPSYKSHRLVEVGGVEQELVDDDLTIQVPLIRAAIEALGIPIVGVADHEADDVLASLATQHEGRTLVVTGDRDLFQLADDDTSIVYVARGVAKHELVTPEVLVTKYGLTPERYVDFAVLRGDPSDGLPGVKGIGEKSAASLVMHYATFEDMVAAAVDSESGMSPSMRSKLLADVDYLARAREVVACVTTLPLPDLAAGQPDDAALDAMAEELALGGAMTRVREVIARRAAGTATS</sequence>
<dbReference type="Gene3D" id="3.40.50.1010">
    <property type="entry name" value="5'-nuclease"/>
    <property type="match status" value="1"/>
</dbReference>
<feature type="domain" description="5'-3' exonuclease" evidence="7">
    <location>
        <begin position="1"/>
        <end position="268"/>
    </location>
</feature>
<dbReference type="PANTHER" id="PTHR42646">
    <property type="entry name" value="FLAP ENDONUCLEASE XNI"/>
    <property type="match status" value="1"/>
</dbReference>
<comment type="caution">
    <text evidence="8">The sequence shown here is derived from an EMBL/GenBank/DDBJ whole genome shotgun (WGS) entry which is preliminary data.</text>
</comment>
<evidence type="ECO:0000256" key="2">
    <source>
        <dbReference type="ARBA" id="ARBA00022801"/>
    </source>
</evidence>
<evidence type="ECO:0000256" key="6">
    <source>
        <dbReference type="ARBA" id="ARBA00050026"/>
    </source>
</evidence>
<dbReference type="InterPro" id="IPR020045">
    <property type="entry name" value="DNA_polI_H3TH"/>
</dbReference>
<evidence type="ECO:0000313" key="9">
    <source>
        <dbReference type="Proteomes" id="UP000712713"/>
    </source>
</evidence>
<evidence type="ECO:0000256" key="5">
    <source>
        <dbReference type="ARBA" id="ARBA00049957"/>
    </source>
</evidence>
<dbReference type="Pfam" id="PF02739">
    <property type="entry name" value="5_3_exonuc_N"/>
    <property type="match status" value="1"/>
</dbReference>
<keyword evidence="4" id="KW-0238">DNA-binding</keyword>